<dbReference type="EMBL" id="MTKT01001080">
    <property type="protein sequence ID" value="OWM86542.1"/>
    <property type="molecule type" value="Genomic_DNA"/>
</dbReference>
<accession>A0A218XQJ8</accession>
<comment type="caution">
    <text evidence="1">The sequence shown here is derived from an EMBL/GenBank/DDBJ whole genome shotgun (WGS) entry which is preliminary data.</text>
</comment>
<dbReference type="AlphaFoldDB" id="A0A218XQJ8"/>
<gene>
    <name evidence="1" type="ORF">CDL15_Pgr015577</name>
</gene>
<sequence length="60" mass="6587">MGRWAGPNWADASRPPLESVLGRIGPLLGRADCWTAVAGLDRRWYGLGHWNLDWPSGLAS</sequence>
<evidence type="ECO:0000313" key="2">
    <source>
        <dbReference type="Proteomes" id="UP000197138"/>
    </source>
</evidence>
<dbReference type="Proteomes" id="UP000197138">
    <property type="component" value="Unassembled WGS sequence"/>
</dbReference>
<reference evidence="2" key="1">
    <citation type="journal article" date="2017" name="Plant J.">
        <title>The pomegranate (Punica granatum L.) genome and the genomics of punicalagin biosynthesis.</title>
        <authorList>
            <person name="Qin G."/>
            <person name="Xu C."/>
            <person name="Ming R."/>
            <person name="Tang H."/>
            <person name="Guyot R."/>
            <person name="Kramer E.M."/>
            <person name="Hu Y."/>
            <person name="Yi X."/>
            <person name="Qi Y."/>
            <person name="Xu X."/>
            <person name="Gao Z."/>
            <person name="Pan H."/>
            <person name="Jian J."/>
            <person name="Tian Y."/>
            <person name="Yue Z."/>
            <person name="Xu Y."/>
        </authorList>
    </citation>
    <scope>NUCLEOTIDE SEQUENCE [LARGE SCALE GENOMIC DNA]</scope>
    <source>
        <strain evidence="2">cv. Dabenzi</strain>
    </source>
</reference>
<proteinExistence type="predicted"/>
<protein>
    <submittedName>
        <fullName evidence="1">Uncharacterized protein</fullName>
    </submittedName>
</protein>
<evidence type="ECO:0000313" key="1">
    <source>
        <dbReference type="EMBL" id="OWM86542.1"/>
    </source>
</evidence>
<organism evidence="1 2">
    <name type="scientific">Punica granatum</name>
    <name type="common">Pomegranate</name>
    <dbReference type="NCBI Taxonomy" id="22663"/>
    <lineage>
        <taxon>Eukaryota</taxon>
        <taxon>Viridiplantae</taxon>
        <taxon>Streptophyta</taxon>
        <taxon>Embryophyta</taxon>
        <taxon>Tracheophyta</taxon>
        <taxon>Spermatophyta</taxon>
        <taxon>Magnoliopsida</taxon>
        <taxon>eudicotyledons</taxon>
        <taxon>Gunneridae</taxon>
        <taxon>Pentapetalae</taxon>
        <taxon>rosids</taxon>
        <taxon>malvids</taxon>
        <taxon>Myrtales</taxon>
        <taxon>Lythraceae</taxon>
        <taxon>Punica</taxon>
    </lineage>
</organism>
<name>A0A218XQJ8_PUNGR</name>